<feature type="domain" description="Rad21/Rec8-like protein N-terminal" evidence="3">
    <location>
        <begin position="1"/>
        <end position="105"/>
    </location>
</feature>
<protein>
    <submittedName>
        <fullName evidence="4">Rad21/Rec8-like protein</fullName>
    </submittedName>
</protein>
<evidence type="ECO:0000313" key="4">
    <source>
        <dbReference type="EMBL" id="RUO95787.1"/>
    </source>
</evidence>
<comment type="subcellular location">
    <subcellularLocation>
        <location evidence="1">Nucleus</location>
    </subcellularLocation>
</comment>
<dbReference type="EMBL" id="RBNI01025892">
    <property type="protein sequence ID" value="RUO95787.1"/>
    <property type="molecule type" value="Genomic_DNA"/>
</dbReference>
<dbReference type="InterPro" id="IPR006910">
    <property type="entry name" value="Rad21_Rec8_N"/>
</dbReference>
<dbReference type="PANTHER" id="PTHR12585">
    <property type="entry name" value="SCC1 / RAD21 FAMILY MEMBER"/>
    <property type="match status" value="1"/>
</dbReference>
<organism evidence="4 5">
    <name type="scientific">Jimgerdemannia flammicorona</name>
    <dbReference type="NCBI Taxonomy" id="994334"/>
    <lineage>
        <taxon>Eukaryota</taxon>
        <taxon>Fungi</taxon>
        <taxon>Fungi incertae sedis</taxon>
        <taxon>Mucoromycota</taxon>
        <taxon>Mucoromycotina</taxon>
        <taxon>Endogonomycetes</taxon>
        <taxon>Endogonales</taxon>
        <taxon>Endogonaceae</taxon>
        <taxon>Jimgerdemannia</taxon>
    </lineage>
</organism>
<sequence>MFYSKEILTRKKGGFGVIWLAATLGSKSNLKKLTKKEVNGVDVSRLVISRPIRTLLTDVLSMLHSEYLTHPPEPLALRLTSNLMVGVARVYNQQYQFYYSNVSIAFSPSYH</sequence>
<evidence type="ECO:0000259" key="3">
    <source>
        <dbReference type="Pfam" id="PF04825"/>
    </source>
</evidence>
<dbReference type="GO" id="GO:1990414">
    <property type="term" value="P:replication-born double-strand break repair via sister chromatid exchange"/>
    <property type="evidence" value="ECO:0007669"/>
    <property type="project" value="TreeGrafter"/>
</dbReference>
<dbReference type="GO" id="GO:0003682">
    <property type="term" value="F:chromatin binding"/>
    <property type="evidence" value="ECO:0007669"/>
    <property type="project" value="TreeGrafter"/>
</dbReference>
<dbReference type="InterPro" id="IPR039781">
    <property type="entry name" value="Rad21/Rec8-like"/>
</dbReference>
<feature type="non-terminal residue" evidence="4">
    <location>
        <position position="111"/>
    </location>
</feature>
<keyword evidence="2" id="KW-0539">Nucleus</keyword>
<evidence type="ECO:0000256" key="2">
    <source>
        <dbReference type="ARBA" id="ARBA00023242"/>
    </source>
</evidence>
<dbReference type="PANTHER" id="PTHR12585:SF72">
    <property type="entry name" value="MEIOTIC RECOMBINATION PROTEIN REC8"/>
    <property type="match status" value="1"/>
</dbReference>
<dbReference type="GO" id="GO:0008278">
    <property type="term" value="C:cohesin complex"/>
    <property type="evidence" value="ECO:0007669"/>
    <property type="project" value="InterPro"/>
</dbReference>
<keyword evidence="5" id="KW-1185">Reference proteome</keyword>
<proteinExistence type="predicted"/>
<comment type="caution">
    <text evidence="4">The sequence shown here is derived from an EMBL/GenBank/DDBJ whole genome shotgun (WGS) entry which is preliminary data.</text>
</comment>
<dbReference type="OrthoDB" id="10071381at2759"/>
<dbReference type="Proteomes" id="UP000268093">
    <property type="component" value="Unassembled WGS sequence"/>
</dbReference>
<dbReference type="GO" id="GO:0005634">
    <property type="term" value="C:nucleus"/>
    <property type="evidence" value="ECO:0007669"/>
    <property type="project" value="UniProtKB-SubCell"/>
</dbReference>
<evidence type="ECO:0000256" key="1">
    <source>
        <dbReference type="ARBA" id="ARBA00004123"/>
    </source>
</evidence>
<name>A0A432ZZ70_9FUNG</name>
<dbReference type="AlphaFoldDB" id="A0A432ZZ70"/>
<reference evidence="4 5" key="1">
    <citation type="journal article" date="2018" name="New Phytol.">
        <title>Phylogenomics of Endogonaceae and evolution of mycorrhizas within Mucoromycota.</title>
        <authorList>
            <person name="Chang Y."/>
            <person name="Desiro A."/>
            <person name="Na H."/>
            <person name="Sandor L."/>
            <person name="Lipzen A."/>
            <person name="Clum A."/>
            <person name="Barry K."/>
            <person name="Grigoriev I.V."/>
            <person name="Martin F.M."/>
            <person name="Stajich J.E."/>
            <person name="Smith M.E."/>
            <person name="Bonito G."/>
            <person name="Spatafora J.W."/>
        </authorList>
    </citation>
    <scope>NUCLEOTIDE SEQUENCE [LARGE SCALE GENOMIC DNA]</scope>
    <source>
        <strain evidence="4 5">GMNB39</strain>
    </source>
</reference>
<evidence type="ECO:0000313" key="5">
    <source>
        <dbReference type="Proteomes" id="UP000268093"/>
    </source>
</evidence>
<accession>A0A432ZZ70</accession>
<dbReference type="Pfam" id="PF04825">
    <property type="entry name" value="Rad21_Rec8_N"/>
    <property type="match status" value="1"/>
</dbReference>
<gene>
    <name evidence="4" type="ORF">BC936DRAFT_143226</name>
</gene>
<dbReference type="GO" id="GO:0007062">
    <property type="term" value="P:sister chromatid cohesion"/>
    <property type="evidence" value="ECO:0007669"/>
    <property type="project" value="InterPro"/>
</dbReference>